<dbReference type="AlphaFoldDB" id="A0A8J7C1C5"/>
<dbReference type="EMBL" id="JACXWD010000005">
    <property type="protein sequence ID" value="MBD3867050.1"/>
    <property type="molecule type" value="Genomic_DNA"/>
</dbReference>
<dbReference type="PANTHER" id="PTHR23422">
    <property type="entry name" value="DIPEPTIDYL PEPTIDASE III-RELATED"/>
    <property type="match status" value="1"/>
</dbReference>
<feature type="chain" id="PRO_5035280335" evidence="3">
    <location>
        <begin position="22"/>
        <end position="663"/>
    </location>
</feature>
<evidence type="ECO:0000313" key="5">
    <source>
        <dbReference type="Proteomes" id="UP000648239"/>
    </source>
</evidence>
<dbReference type="PROSITE" id="PS51257">
    <property type="entry name" value="PROKAR_LIPOPROTEIN"/>
    <property type="match status" value="1"/>
</dbReference>
<evidence type="ECO:0000256" key="2">
    <source>
        <dbReference type="ARBA" id="ARBA00022801"/>
    </source>
</evidence>
<reference evidence="4 5" key="1">
    <citation type="submission" date="2020-08" db="EMBL/GenBank/DDBJ databases">
        <title>Acidobacteriota in marine sediments use diverse sulfur dissimilation pathways.</title>
        <authorList>
            <person name="Wasmund K."/>
        </authorList>
    </citation>
    <scope>NUCLEOTIDE SEQUENCE [LARGE SCALE GENOMIC DNA]</scope>
    <source>
        <strain evidence="4">MAG AM4</strain>
    </source>
</reference>
<protein>
    <submittedName>
        <fullName evidence="4">Uncharacterized protein</fullName>
    </submittedName>
</protein>
<organism evidence="4 5">
    <name type="scientific">Candidatus Polarisedimenticola svalbardensis</name>
    <dbReference type="NCBI Taxonomy" id="2886004"/>
    <lineage>
        <taxon>Bacteria</taxon>
        <taxon>Pseudomonadati</taxon>
        <taxon>Acidobacteriota</taxon>
        <taxon>Candidatus Polarisedimenticolia</taxon>
        <taxon>Candidatus Polarisedimenticolales</taxon>
        <taxon>Candidatus Polarisedimenticolaceae</taxon>
        <taxon>Candidatus Polarisedimenticola</taxon>
    </lineage>
</organism>
<proteinExistence type="predicted"/>
<name>A0A8J7C1C5_9BACT</name>
<dbReference type="InterPro" id="IPR039461">
    <property type="entry name" value="Peptidase_M49"/>
</dbReference>
<evidence type="ECO:0000313" key="4">
    <source>
        <dbReference type="EMBL" id="MBD3867050.1"/>
    </source>
</evidence>
<dbReference type="GO" id="GO:0008239">
    <property type="term" value="F:dipeptidyl-peptidase activity"/>
    <property type="evidence" value="ECO:0007669"/>
    <property type="project" value="TreeGrafter"/>
</dbReference>
<keyword evidence="3" id="KW-0732">Signal</keyword>
<gene>
    <name evidence="4" type="ORF">IFK94_02905</name>
</gene>
<accession>A0A8J7C1C5</accession>
<sequence>MPGIVRRPIALILFSSVLLIAALSSCSSPDPGSDAAQLGRLDFNRLAVRADLPLYWTADDDADGSVDPEEVAALEFYPTRGTWVADGAFTAEYRSALETLARMADRDLPAGLSDAEARRIERVYREMDHGIPTLVYNDLREMPEDHRAFLGHMMEVARLIDVLYARHIGAEALAGQLPEDAASRSLFRRNWGPDCVAPRTQDDPACSAIPGGATMISDLYPASLQANEDFCAELESREDAGELLDPFTVVRQTDGALQAVPYTVAYAEEMGAVAAELRSAAEALKDSEEEALRTYLAAAAQAFTDNDWQPADEAWSRMNARNSKWYVRVAPDEVYWEPCSQKAGLHLTLALLNTASLAWEDRILPVRQEMEDDLARLIGPPYAARQVSFHLPDFIDIVVNAGDDRDPLGATIGQSLPNWGPVANEGRGRTVAMSNLYTDPDSIRIQREQVASLFTAGTMEWFSDSPEPGLLGTILHEATHNFGPAHEYRYRGKTDTDLFGGPLASTMEEYKAQNGALWFIHWLAGREIITEQMARETYVDSLRWALDHISRGMYTGSGRPKAYSQLAAMEVGFLLDQGALTFDAASVAANGQDVGAFTVDFDKLPMAVEAMMRQSGSIKATGNRGAAEELKAKYVDSDFLPLELISDRILRHPKASFVYALDY</sequence>
<evidence type="ECO:0000256" key="3">
    <source>
        <dbReference type="SAM" id="SignalP"/>
    </source>
</evidence>
<keyword evidence="1" id="KW-0479">Metal-binding</keyword>
<comment type="caution">
    <text evidence="4">The sequence shown here is derived from an EMBL/GenBank/DDBJ whole genome shotgun (WGS) entry which is preliminary data.</text>
</comment>
<dbReference type="PANTHER" id="PTHR23422:SF9">
    <property type="entry name" value="ZN-DEPENDENT HYDROLASE"/>
    <property type="match status" value="1"/>
</dbReference>
<dbReference type="Proteomes" id="UP000648239">
    <property type="component" value="Unassembled WGS sequence"/>
</dbReference>
<feature type="signal peptide" evidence="3">
    <location>
        <begin position="1"/>
        <end position="21"/>
    </location>
</feature>
<evidence type="ECO:0000256" key="1">
    <source>
        <dbReference type="ARBA" id="ARBA00022723"/>
    </source>
</evidence>
<dbReference type="GO" id="GO:0005737">
    <property type="term" value="C:cytoplasm"/>
    <property type="evidence" value="ECO:0007669"/>
    <property type="project" value="TreeGrafter"/>
</dbReference>
<keyword evidence="2" id="KW-0378">Hydrolase</keyword>
<dbReference type="GO" id="GO:0046872">
    <property type="term" value="F:metal ion binding"/>
    <property type="evidence" value="ECO:0007669"/>
    <property type="project" value="UniProtKB-KW"/>
</dbReference>